<comment type="caution">
    <text evidence="2">The sequence shown here is derived from an EMBL/GenBank/DDBJ whole genome shotgun (WGS) entry which is preliminary data.</text>
</comment>
<reference evidence="2 3" key="1">
    <citation type="submission" date="2019-11" db="EMBL/GenBank/DDBJ databases">
        <title>Pedobacter sp. HMF7647 Genome sequencing and assembly.</title>
        <authorList>
            <person name="Kang H."/>
            <person name="Kim H."/>
            <person name="Joh K."/>
        </authorList>
    </citation>
    <scope>NUCLEOTIDE SEQUENCE [LARGE SCALE GENOMIC DNA]</scope>
    <source>
        <strain evidence="2 3">HMF7647</strain>
    </source>
</reference>
<feature type="domain" description="Alginate export" evidence="1">
    <location>
        <begin position="65"/>
        <end position="444"/>
    </location>
</feature>
<accession>A0A7K1Y7P7</accession>
<sequence>MNSRAGYLTLPLCLLLTVFYHMALNAQTFKLLRFDEDYSYLRTDSSRTFYEKLKYTPLTVKKSVYVSLGGELRYEYAFKNNEDWENNGGGRDQSFLQRYVLLADFHAGNRFRLYAQVNSCIENGSKYGAGPADEDKLAVQNFFAEYRIRGKRAKNLALRLGRQEIDYGSGRLISVREGTNVRLYFTGGKLTYSSPRFSVDGFVMMADNVRPGVFDNTSSKEANLWGAYSYLVVPKGGNFDFYYLGIRRDNASFEEGTAKEVRHTVASRYWKYGNGFTYNLEAAYQFGRFGRGNISAWTTAIEVGYTFSNSRLKPSVNLRNDYISGDKNAGDGDLETFNPLFPKGGYFGFNPRIGPANLVDLHPYASVSFTDKLSMQADVVFNWRYSLNDGIYRPSGSFNLPGSASNERYIGTAYLLSAEYRFNKYTSFSCGAQYFDTGNFIRDIGANPPNSNFFNAQFTFKF</sequence>
<organism evidence="2 3">
    <name type="scientific">Hufsiella arboris</name>
    <dbReference type="NCBI Taxonomy" id="2695275"/>
    <lineage>
        <taxon>Bacteria</taxon>
        <taxon>Pseudomonadati</taxon>
        <taxon>Bacteroidota</taxon>
        <taxon>Sphingobacteriia</taxon>
        <taxon>Sphingobacteriales</taxon>
        <taxon>Sphingobacteriaceae</taxon>
        <taxon>Hufsiella</taxon>
    </lineage>
</organism>
<dbReference type="EMBL" id="WVHT01000002">
    <property type="protein sequence ID" value="MXV50605.1"/>
    <property type="molecule type" value="Genomic_DNA"/>
</dbReference>
<protein>
    <submittedName>
        <fullName evidence="2">Alginate export family protein</fullName>
    </submittedName>
</protein>
<evidence type="ECO:0000313" key="3">
    <source>
        <dbReference type="Proteomes" id="UP000466586"/>
    </source>
</evidence>
<name>A0A7K1Y7P7_9SPHI</name>
<dbReference type="Pfam" id="PF13372">
    <property type="entry name" value="Alginate_exp"/>
    <property type="match status" value="1"/>
</dbReference>
<proteinExistence type="predicted"/>
<evidence type="ECO:0000313" key="2">
    <source>
        <dbReference type="EMBL" id="MXV50605.1"/>
    </source>
</evidence>
<keyword evidence="3" id="KW-1185">Reference proteome</keyword>
<evidence type="ECO:0000259" key="1">
    <source>
        <dbReference type="Pfam" id="PF13372"/>
    </source>
</evidence>
<dbReference type="Proteomes" id="UP000466586">
    <property type="component" value="Unassembled WGS sequence"/>
</dbReference>
<dbReference type="InterPro" id="IPR025388">
    <property type="entry name" value="Alginate_export_dom"/>
</dbReference>
<dbReference type="AlphaFoldDB" id="A0A7K1Y7P7"/>
<gene>
    <name evidence="2" type="ORF">GS399_06440</name>
</gene>